<evidence type="ECO:0000256" key="1">
    <source>
        <dbReference type="SAM" id="Phobius"/>
    </source>
</evidence>
<reference evidence="2 3" key="1">
    <citation type="submission" date="2014-04" db="EMBL/GenBank/DDBJ databases">
        <authorList>
            <consortium name="DOE Joint Genome Institute"/>
            <person name="Kuo A."/>
            <person name="Tarkka M."/>
            <person name="Buscot F."/>
            <person name="Kohler A."/>
            <person name="Nagy L.G."/>
            <person name="Floudas D."/>
            <person name="Copeland A."/>
            <person name="Barry K.W."/>
            <person name="Cichocki N."/>
            <person name="Veneault-Fourrey C."/>
            <person name="LaButti K."/>
            <person name="Lindquist E.A."/>
            <person name="Lipzen A."/>
            <person name="Lundell T."/>
            <person name="Morin E."/>
            <person name="Murat C."/>
            <person name="Sun H."/>
            <person name="Tunlid A."/>
            <person name="Henrissat B."/>
            <person name="Grigoriev I.V."/>
            <person name="Hibbett D.S."/>
            <person name="Martin F."/>
            <person name="Nordberg H.P."/>
            <person name="Cantor M.N."/>
            <person name="Hua S.X."/>
        </authorList>
    </citation>
    <scope>NUCLEOTIDE SEQUENCE [LARGE SCALE GENOMIC DNA]</scope>
    <source>
        <strain evidence="2 3">F 1598</strain>
    </source>
</reference>
<name>A0A0C3EX69_PILCF</name>
<dbReference type="Proteomes" id="UP000054166">
    <property type="component" value="Unassembled WGS sequence"/>
</dbReference>
<feature type="transmembrane region" description="Helical" evidence="1">
    <location>
        <begin position="6"/>
        <end position="24"/>
    </location>
</feature>
<keyword evidence="1" id="KW-0812">Transmembrane</keyword>
<dbReference type="AlphaFoldDB" id="A0A0C3EX69"/>
<organism evidence="2 3">
    <name type="scientific">Piloderma croceum (strain F 1598)</name>
    <dbReference type="NCBI Taxonomy" id="765440"/>
    <lineage>
        <taxon>Eukaryota</taxon>
        <taxon>Fungi</taxon>
        <taxon>Dikarya</taxon>
        <taxon>Basidiomycota</taxon>
        <taxon>Agaricomycotina</taxon>
        <taxon>Agaricomycetes</taxon>
        <taxon>Agaricomycetidae</taxon>
        <taxon>Atheliales</taxon>
        <taxon>Atheliaceae</taxon>
        <taxon>Piloderma</taxon>
    </lineage>
</organism>
<evidence type="ECO:0000313" key="2">
    <source>
        <dbReference type="EMBL" id="KIM77095.1"/>
    </source>
</evidence>
<protein>
    <submittedName>
        <fullName evidence="2">Uncharacterized protein</fullName>
    </submittedName>
</protein>
<evidence type="ECO:0000313" key="3">
    <source>
        <dbReference type="Proteomes" id="UP000054166"/>
    </source>
</evidence>
<sequence length="85" mass="9930">MSSYTSSHSFHLFLSHVIIIIYYAPSHLGSRRPMINLHSSSPPLDYRIFIWPTLGIVRTSIQFMHPVSHLRNSTSWYFLPPSWTL</sequence>
<gene>
    <name evidence="2" type="ORF">PILCRDRAFT_825625</name>
</gene>
<dbReference type="InParanoid" id="A0A0C3EX69"/>
<accession>A0A0C3EX69</accession>
<keyword evidence="1" id="KW-1133">Transmembrane helix</keyword>
<dbReference type="EMBL" id="KN833028">
    <property type="protein sequence ID" value="KIM77095.1"/>
    <property type="molecule type" value="Genomic_DNA"/>
</dbReference>
<keyword evidence="3" id="KW-1185">Reference proteome</keyword>
<proteinExistence type="predicted"/>
<reference evidence="3" key="2">
    <citation type="submission" date="2015-01" db="EMBL/GenBank/DDBJ databases">
        <title>Evolutionary Origins and Diversification of the Mycorrhizal Mutualists.</title>
        <authorList>
            <consortium name="DOE Joint Genome Institute"/>
            <consortium name="Mycorrhizal Genomics Consortium"/>
            <person name="Kohler A."/>
            <person name="Kuo A."/>
            <person name="Nagy L.G."/>
            <person name="Floudas D."/>
            <person name="Copeland A."/>
            <person name="Barry K.W."/>
            <person name="Cichocki N."/>
            <person name="Veneault-Fourrey C."/>
            <person name="LaButti K."/>
            <person name="Lindquist E.A."/>
            <person name="Lipzen A."/>
            <person name="Lundell T."/>
            <person name="Morin E."/>
            <person name="Murat C."/>
            <person name="Riley R."/>
            <person name="Ohm R."/>
            <person name="Sun H."/>
            <person name="Tunlid A."/>
            <person name="Henrissat B."/>
            <person name="Grigoriev I.V."/>
            <person name="Hibbett D.S."/>
            <person name="Martin F."/>
        </authorList>
    </citation>
    <scope>NUCLEOTIDE SEQUENCE [LARGE SCALE GENOMIC DNA]</scope>
    <source>
        <strain evidence="3">F 1598</strain>
    </source>
</reference>
<dbReference type="HOGENOM" id="CLU_2513454_0_0_1"/>
<keyword evidence="1" id="KW-0472">Membrane</keyword>